<dbReference type="Pfam" id="PF01523">
    <property type="entry name" value="PmbA_TldD_1st"/>
    <property type="match status" value="1"/>
</dbReference>
<sequence>MIPMTDIFELAYKALGYTEEAGADEMEIFCIKGRSVMIDVQRDEIDLAKESLLSGIGIRAIVNGAVGFSSTNDASQVKEACILAVKSARVRNGDPQWSGLPQKQKPAAVIGIFDKKIEEIDIEACIDYTAQMVEGAKSIPSVTPTSGHFSCGSSTQLILNSHGVEVKGSETSIQGSIDTTAKNSDISTASEFDMSRKLDIDFYDVGKKASLLALRSLNGVRAETGDTTVLLEPMAFADILENTLLPSINADNVQKGRSSLIGRMNSKIAAGELSIIDDGTLPEGIGTASTDDEGTPSKRIEIVKNGTLRSFLYDCYTAGKEKRESTGNAIRSSFTSTPSIGTRNLVIDHPSFDIIAETRKGVIVNTVIGAHTANPISGDFSVEARNSFMIRDGETASPIKSMMISGNIFDVLQGIDGAGKDVRKVGNMITPTVRISKMRVVG</sequence>
<dbReference type="GO" id="GO:0005829">
    <property type="term" value="C:cytosol"/>
    <property type="evidence" value="ECO:0007669"/>
    <property type="project" value="TreeGrafter"/>
</dbReference>
<name>A0A284VKY1_9EURY</name>
<dbReference type="GO" id="GO:0008237">
    <property type="term" value="F:metallopeptidase activity"/>
    <property type="evidence" value="ECO:0007669"/>
    <property type="project" value="InterPro"/>
</dbReference>
<dbReference type="InterPro" id="IPR047657">
    <property type="entry name" value="PmbA"/>
</dbReference>
<dbReference type="GO" id="GO:0006508">
    <property type="term" value="P:proteolysis"/>
    <property type="evidence" value="ECO:0007669"/>
    <property type="project" value="InterPro"/>
</dbReference>
<evidence type="ECO:0000313" key="4">
    <source>
        <dbReference type="EMBL" id="SNQ59931.1"/>
    </source>
</evidence>
<dbReference type="InterPro" id="IPR002510">
    <property type="entry name" value="Metalloprtase-TldD/E_N"/>
</dbReference>
<dbReference type="STRING" id="1392998.ANME2D_00084"/>
<feature type="domain" description="Metalloprotease TldD/E C-terminal" evidence="2">
    <location>
        <begin position="224"/>
        <end position="442"/>
    </location>
</feature>
<dbReference type="EMBL" id="FZMP01000048">
    <property type="protein sequence ID" value="SNQ59931.1"/>
    <property type="molecule type" value="Genomic_DNA"/>
</dbReference>
<feature type="domain" description="Metalloprotease TldD/E N-terminal" evidence="1">
    <location>
        <begin position="27"/>
        <end position="88"/>
    </location>
</feature>
<gene>
    <name evidence="4" type="ORF">MNV_1410007</name>
</gene>
<dbReference type="AlphaFoldDB" id="A0A284VKY1"/>
<dbReference type="InterPro" id="IPR036059">
    <property type="entry name" value="TldD/PmbA_sf"/>
</dbReference>
<dbReference type="PANTHER" id="PTHR43421:SF1">
    <property type="entry name" value="METALLOPROTEASE PMBA"/>
    <property type="match status" value="1"/>
</dbReference>
<reference evidence="5" key="1">
    <citation type="submission" date="2017-06" db="EMBL/GenBank/DDBJ databases">
        <authorList>
            <person name="Cremers G."/>
        </authorList>
    </citation>
    <scope>NUCLEOTIDE SEQUENCE [LARGE SCALE GENOMIC DNA]</scope>
</reference>
<dbReference type="SUPFAM" id="SSF111283">
    <property type="entry name" value="Putative modulator of DNA gyrase, PmbA/TldD"/>
    <property type="match status" value="1"/>
</dbReference>
<dbReference type="Gene3D" id="3.30.2290.10">
    <property type="entry name" value="PmbA/TldD superfamily"/>
    <property type="match status" value="1"/>
</dbReference>
<evidence type="ECO:0000259" key="1">
    <source>
        <dbReference type="Pfam" id="PF01523"/>
    </source>
</evidence>
<organism evidence="4 5">
    <name type="scientific">Candidatus Methanoperedens nitratireducens</name>
    <dbReference type="NCBI Taxonomy" id="1392998"/>
    <lineage>
        <taxon>Archaea</taxon>
        <taxon>Methanobacteriati</taxon>
        <taxon>Methanobacteriota</taxon>
        <taxon>Stenosarchaea group</taxon>
        <taxon>Methanomicrobia</taxon>
        <taxon>Methanosarcinales</taxon>
        <taxon>ANME-2 cluster</taxon>
        <taxon>Candidatus Methanoperedentaceae</taxon>
        <taxon>Candidatus Methanoperedens</taxon>
    </lineage>
</organism>
<dbReference type="InterPro" id="IPR035068">
    <property type="entry name" value="TldD/PmbA_N"/>
</dbReference>
<dbReference type="InterPro" id="IPR045569">
    <property type="entry name" value="Metalloprtase-TldD/E_C"/>
</dbReference>
<evidence type="ECO:0000313" key="5">
    <source>
        <dbReference type="Proteomes" id="UP000218615"/>
    </source>
</evidence>
<proteinExistence type="predicted"/>
<evidence type="ECO:0000259" key="3">
    <source>
        <dbReference type="Pfam" id="PF19290"/>
    </source>
</evidence>
<dbReference type="Proteomes" id="UP000218615">
    <property type="component" value="Unassembled WGS sequence"/>
</dbReference>
<dbReference type="PANTHER" id="PTHR43421">
    <property type="entry name" value="METALLOPROTEASE PMBA"/>
    <property type="match status" value="1"/>
</dbReference>
<evidence type="ECO:0000259" key="2">
    <source>
        <dbReference type="Pfam" id="PF19289"/>
    </source>
</evidence>
<keyword evidence="5" id="KW-1185">Reference proteome</keyword>
<dbReference type="Pfam" id="PF19290">
    <property type="entry name" value="PmbA_TldD_2nd"/>
    <property type="match status" value="1"/>
</dbReference>
<dbReference type="InterPro" id="IPR045570">
    <property type="entry name" value="Metalloprtase-TldD/E_cen_dom"/>
</dbReference>
<dbReference type="Pfam" id="PF19289">
    <property type="entry name" value="PmbA_TldD_3rd"/>
    <property type="match status" value="1"/>
</dbReference>
<protein>
    <submittedName>
        <fullName evidence="4">Peptidase U62 family protein</fullName>
    </submittedName>
</protein>
<feature type="domain" description="Metalloprotease TldD/E central" evidence="3">
    <location>
        <begin position="116"/>
        <end position="217"/>
    </location>
</feature>
<accession>A0A284VKY1</accession>